<dbReference type="Gene3D" id="3.40.50.300">
    <property type="entry name" value="P-loop containing nucleotide triphosphate hydrolases"/>
    <property type="match status" value="1"/>
</dbReference>
<gene>
    <name evidence="5" type="ORF">IAB27_00280</name>
</gene>
<dbReference type="SMART" id="SM00382">
    <property type="entry name" value="AAA"/>
    <property type="match status" value="1"/>
</dbReference>
<keyword evidence="2" id="KW-0547">Nucleotide-binding</keyword>
<dbReference type="GO" id="GO:0005524">
    <property type="term" value="F:ATP binding"/>
    <property type="evidence" value="ECO:0007669"/>
    <property type="project" value="UniProtKB-KW"/>
</dbReference>
<dbReference type="InterPro" id="IPR003439">
    <property type="entry name" value="ABC_transporter-like_ATP-bd"/>
</dbReference>
<feature type="non-terminal residue" evidence="5">
    <location>
        <position position="253"/>
    </location>
</feature>
<name>A0A9D0ZRM8_9FIRM</name>
<dbReference type="InterPro" id="IPR027417">
    <property type="entry name" value="P-loop_NTPase"/>
</dbReference>
<evidence type="ECO:0000256" key="3">
    <source>
        <dbReference type="ARBA" id="ARBA00022840"/>
    </source>
</evidence>
<evidence type="ECO:0000259" key="4">
    <source>
        <dbReference type="PROSITE" id="PS50893"/>
    </source>
</evidence>
<keyword evidence="1" id="KW-0813">Transport</keyword>
<dbReference type="PANTHER" id="PTHR42711">
    <property type="entry name" value="ABC TRANSPORTER ATP-BINDING PROTEIN"/>
    <property type="match status" value="1"/>
</dbReference>
<reference evidence="5" key="2">
    <citation type="journal article" date="2021" name="PeerJ">
        <title>Extensive microbial diversity within the chicken gut microbiome revealed by metagenomics and culture.</title>
        <authorList>
            <person name="Gilroy R."/>
            <person name="Ravi A."/>
            <person name="Getino M."/>
            <person name="Pursley I."/>
            <person name="Horton D.L."/>
            <person name="Alikhan N.F."/>
            <person name="Baker D."/>
            <person name="Gharbi K."/>
            <person name="Hall N."/>
            <person name="Watson M."/>
            <person name="Adriaenssens E.M."/>
            <person name="Foster-Nyarko E."/>
            <person name="Jarju S."/>
            <person name="Secka A."/>
            <person name="Antonio M."/>
            <person name="Oren A."/>
            <person name="Chaudhuri R.R."/>
            <person name="La Ragione R."/>
            <person name="Hildebrand F."/>
            <person name="Pallen M.J."/>
        </authorList>
    </citation>
    <scope>NUCLEOTIDE SEQUENCE</scope>
    <source>
        <strain evidence="5">CHK147-3167</strain>
    </source>
</reference>
<reference evidence="5" key="1">
    <citation type="submission" date="2020-10" db="EMBL/GenBank/DDBJ databases">
        <authorList>
            <person name="Gilroy R."/>
        </authorList>
    </citation>
    <scope>NUCLEOTIDE SEQUENCE</scope>
    <source>
        <strain evidence="5">CHK147-3167</strain>
    </source>
</reference>
<dbReference type="Proteomes" id="UP000886786">
    <property type="component" value="Unassembled WGS sequence"/>
</dbReference>
<evidence type="ECO:0000256" key="1">
    <source>
        <dbReference type="ARBA" id="ARBA00022448"/>
    </source>
</evidence>
<dbReference type="SUPFAM" id="SSF52540">
    <property type="entry name" value="P-loop containing nucleoside triphosphate hydrolases"/>
    <property type="match status" value="1"/>
</dbReference>
<proteinExistence type="predicted"/>
<dbReference type="Pfam" id="PF00005">
    <property type="entry name" value="ABC_tran"/>
    <property type="match status" value="1"/>
</dbReference>
<dbReference type="InterPro" id="IPR003593">
    <property type="entry name" value="AAA+_ATPase"/>
</dbReference>
<organism evidence="5 6">
    <name type="scientific">Candidatus Coprosoma intestinipullorum</name>
    <dbReference type="NCBI Taxonomy" id="2840752"/>
    <lineage>
        <taxon>Bacteria</taxon>
        <taxon>Bacillati</taxon>
        <taxon>Bacillota</taxon>
        <taxon>Bacillota incertae sedis</taxon>
        <taxon>Candidatus Coprosoma</taxon>
    </lineage>
</organism>
<comment type="caution">
    <text evidence="5">The sequence shown here is derived from an EMBL/GenBank/DDBJ whole genome shotgun (WGS) entry which is preliminary data.</text>
</comment>
<dbReference type="GO" id="GO:0016887">
    <property type="term" value="F:ATP hydrolysis activity"/>
    <property type="evidence" value="ECO:0007669"/>
    <property type="project" value="InterPro"/>
</dbReference>
<keyword evidence="3 5" id="KW-0067">ATP-binding</keyword>
<feature type="domain" description="ABC transporter" evidence="4">
    <location>
        <begin position="9"/>
        <end position="238"/>
    </location>
</feature>
<evidence type="ECO:0000313" key="5">
    <source>
        <dbReference type="EMBL" id="HIQ90055.1"/>
    </source>
</evidence>
<evidence type="ECO:0000313" key="6">
    <source>
        <dbReference type="Proteomes" id="UP000886786"/>
    </source>
</evidence>
<dbReference type="InterPro" id="IPR050763">
    <property type="entry name" value="ABC_transporter_ATP-binding"/>
</dbReference>
<dbReference type="AlphaFoldDB" id="A0A9D0ZRM8"/>
<accession>A0A9D0ZRM8</accession>
<dbReference type="PROSITE" id="PS50893">
    <property type="entry name" value="ABC_TRANSPORTER_2"/>
    <property type="match status" value="1"/>
</dbReference>
<sequence>MNKRKEPYLELLNLVKSYQSNSIFKGESISFYNGTTLLAGPNGAGKSTLIKLILGLISANSGEIRLFGRDISKTGLNLQEKKKVGLQLQNDSFLKAVKVSEYIELYQRLYGITSERYSIEKIRDILSIDQLLGRYAFNLSGGEKKKVSLFLALIGDKDLIILDEPTAGIDVEVKVKIIEVLNYLCSKGINIIVSSHDLEDFFENSDHLLLINRGKIFEGDEIDFLKKFKNVFKVEYSDALSKKFSREKTNLFG</sequence>
<dbReference type="EMBL" id="DVFV01000008">
    <property type="protein sequence ID" value="HIQ90055.1"/>
    <property type="molecule type" value="Genomic_DNA"/>
</dbReference>
<protein>
    <submittedName>
        <fullName evidence="5">ABC transporter ATP-binding protein</fullName>
    </submittedName>
</protein>
<dbReference type="PANTHER" id="PTHR42711:SF17">
    <property type="entry name" value="ABC TRANSPORTER ATP-BINDING PROTEIN"/>
    <property type="match status" value="1"/>
</dbReference>
<evidence type="ECO:0000256" key="2">
    <source>
        <dbReference type="ARBA" id="ARBA00022741"/>
    </source>
</evidence>